<comment type="caution">
    <text evidence="3">The sequence shown here is derived from an EMBL/GenBank/DDBJ whole genome shotgun (WGS) entry which is preliminary data.</text>
</comment>
<accession>A0A2V2FU75</accession>
<dbReference type="AlphaFoldDB" id="A0A2V2FU75"/>
<dbReference type="GeneID" id="94440785"/>
<reference evidence="3 4" key="1">
    <citation type="submission" date="2018-05" db="EMBL/GenBank/DDBJ databases">
        <title>Genomic Encyclopedia of Type Strains, Phase IV (KMG-IV): sequencing the most valuable type-strain genomes for metagenomic binning, comparative biology and taxonomic classification.</title>
        <authorList>
            <person name="Goeker M."/>
        </authorList>
    </citation>
    <scope>NUCLEOTIDE SEQUENCE [LARGE SCALE GENOMIC DNA]</scope>
    <source>
        <strain evidence="3 4">JC118</strain>
    </source>
</reference>
<organism evidence="3 4">
    <name type="scientific">Dielma fastidiosa</name>
    <dbReference type="NCBI Taxonomy" id="1034346"/>
    <lineage>
        <taxon>Bacteria</taxon>
        <taxon>Bacillati</taxon>
        <taxon>Bacillota</taxon>
        <taxon>Erysipelotrichia</taxon>
        <taxon>Erysipelotrichales</taxon>
        <taxon>Erysipelotrichaceae</taxon>
        <taxon>Dielma</taxon>
    </lineage>
</organism>
<keyword evidence="1" id="KW-0812">Transmembrane</keyword>
<evidence type="ECO:0000313" key="3">
    <source>
        <dbReference type="EMBL" id="PXX76190.1"/>
    </source>
</evidence>
<protein>
    <submittedName>
        <fullName evidence="3">Uncharacterized protein</fullName>
    </submittedName>
</protein>
<dbReference type="EMBL" id="JALDAW010000013">
    <property type="protein sequence ID" value="MDY5168431.1"/>
    <property type="molecule type" value="Genomic_DNA"/>
</dbReference>
<dbReference type="OrthoDB" id="9876835at2"/>
<feature type="transmembrane region" description="Helical" evidence="1">
    <location>
        <begin position="34"/>
        <end position="63"/>
    </location>
</feature>
<proteinExistence type="predicted"/>
<dbReference type="Proteomes" id="UP001276902">
    <property type="component" value="Unassembled WGS sequence"/>
</dbReference>
<dbReference type="STRING" id="1034346.GCA_000313565_01830"/>
<evidence type="ECO:0000313" key="4">
    <source>
        <dbReference type="Proteomes" id="UP000247612"/>
    </source>
</evidence>
<evidence type="ECO:0000256" key="1">
    <source>
        <dbReference type="SAM" id="Phobius"/>
    </source>
</evidence>
<gene>
    <name evidence="3" type="ORF">DES51_11445</name>
    <name evidence="2" type="ORF">MQE39_09920</name>
</gene>
<dbReference type="RefSeq" id="WP_022938135.1">
    <property type="nucleotide sequence ID" value="NZ_BAABZA010000007.1"/>
</dbReference>
<reference evidence="2" key="2">
    <citation type="submission" date="2022-03" db="EMBL/GenBank/DDBJ databases">
        <title>First case of bacteraemia caused by Dielma fastidiosa in a patient hospitalised with diverticulitis.</title>
        <authorList>
            <person name="Forman-Ankjaer B."/>
            <person name="Hvid-Jensen F."/>
            <person name="Kobel C.M."/>
            <person name="Greve T."/>
        </authorList>
    </citation>
    <scope>NUCLEOTIDE SEQUENCE</scope>
    <source>
        <strain evidence="2">AUH_DF_2021</strain>
    </source>
</reference>
<dbReference type="Proteomes" id="UP000247612">
    <property type="component" value="Unassembled WGS sequence"/>
</dbReference>
<keyword evidence="1" id="KW-1133">Transmembrane helix</keyword>
<name>A0A2V2FU75_9FIRM</name>
<sequence>MSKNFKEYKKQLGDRDEELKDKFKDVEFDKHDGIAMFIAAFVTFVPVILVILGGIYFIVWLLFLR</sequence>
<dbReference type="EMBL" id="QJKH01000014">
    <property type="protein sequence ID" value="PXX76190.1"/>
    <property type="molecule type" value="Genomic_DNA"/>
</dbReference>
<keyword evidence="1" id="KW-0472">Membrane</keyword>
<keyword evidence="4" id="KW-1185">Reference proteome</keyword>
<evidence type="ECO:0000313" key="2">
    <source>
        <dbReference type="EMBL" id="MDY5168431.1"/>
    </source>
</evidence>